<dbReference type="GO" id="GO:0140359">
    <property type="term" value="F:ABC-type transporter activity"/>
    <property type="evidence" value="ECO:0007669"/>
    <property type="project" value="InterPro"/>
</dbReference>
<comment type="caution">
    <text evidence="8">The sequence shown here is derived from an EMBL/GenBank/DDBJ whole genome shotgun (WGS) entry which is preliminary data.</text>
</comment>
<accession>A0AAV6JJD6</accession>
<dbReference type="InterPro" id="IPR036013">
    <property type="entry name" value="Band_7/SPFH_dom_sf"/>
</dbReference>
<dbReference type="InterPro" id="IPR003439">
    <property type="entry name" value="ABC_transporter-like_ATP-bd"/>
</dbReference>
<feature type="transmembrane region" description="Helical" evidence="6">
    <location>
        <begin position="955"/>
        <end position="971"/>
    </location>
</feature>
<keyword evidence="2 6" id="KW-0812">Transmembrane</keyword>
<feature type="transmembrane region" description="Helical" evidence="6">
    <location>
        <begin position="859"/>
        <end position="880"/>
    </location>
</feature>
<protein>
    <recommendedName>
        <fullName evidence="7">FF domain-containing protein</fullName>
    </recommendedName>
</protein>
<evidence type="ECO:0000256" key="1">
    <source>
        <dbReference type="ARBA" id="ARBA00004141"/>
    </source>
</evidence>
<dbReference type="GO" id="GO:0016020">
    <property type="term" value="C:membrane"/>
    <property type="evidence" value="ECO:0007669"/>
    <property type="project" value="UniProtKB-SubCell"/>
</dbReference>
<feature type="coiled-coil region" evidence="5">
    <location>
        <begin position="680"/>
        <end position="720"/>
    </location>
</feature>
<dbReference type="Pfam" id="PF00005">
    <property type="entry name" value="ABC_tran"/>
    <property type="match status" value="1"/>
</dbReference>
<comment type="subcellular location">
    <subcellularLocation>
        <location evidence="1">Membrane</location>
        <topology evidence="1">Multi-pass membrane protein</topology>
    </subcellularLocation>
</comment>
<dbReference type="Gene3D" id="1.10.10.440">
    <property type="entry name" value="FF domain"/>
    <property type="match status" value="1"/>
</dbReference>
<keyword evidence="5" id="KW-0175">Coiled coil</keyword>
<gene>
    <name evidence="8" type="ORF">RHGRI_020899</name>
</gene>
<dbReference type="SUPFAM" id="SSF117892">
    <property type="entry name" value="Band 7/SPFH domain"/>
    <property type="match status" value="1"/>
</dbReference>
<dbReference type="Pfam" id="PF01061">
    <property type="entry name" value="ABC2_membrane"/>
    <property type="match status" value="1"/>
</dbReference>
<evidence type="ECO:0000256" key="4">
    <source>
        <dbReference type="ARBA" id="ARBA00023136"/>
    </source>
</evidence>
<feature type="transmembrane region" description="Helical" evidence="6">
    <location>
        <begin position="930"/>
        <end position="949"/>
    </location>
</feature>
<keyword evidence="4 6" id="KW-0472">Membrane</keyword>
<keyword evidence="9" id="KW-1185">Reference proteome</keyword>
<dbReference type="EMBL" id="JACTNZ010000007">
    <property type="protein sequence ID" value="KAG5540818.1"/>
    <property type="molecule type" value="Genomic_DNA"/>
</dbReference>
<dbReference type="InterPro" id="IPR002713">
    <property type="entry name" value="FF_domain"/>
</dbReference>
<evidence type="ECO:0000259" key="7">
    <source>
        <dbReference type="PROSITE" id="PS51676"/>
    </source>
</evidence>
<reference evidence="8" key="1">
    <citation type="submission" date="2020-08" db="EMBL/GenBank/DDBJ databases">
        <title>Plant Genome Project.</title>
        <authorList>
            <person name="Zhang R.-G."/>
        </authorList>
    </citation>
    <scope>NUCLEOTIDE SEQUENCE</scope>
    <source>
        <strain evidence="8">WSP0</strain>
        <tissue evidence="8">Leaf</tissue>
    </source>
</reference>
<dbReference type="GO" id="GO:0016887">
    <property type="term" value="F:ATP hydrolysis activity"/>
    <property type="evidence" value="ECO:0007669"/>
    <property type="project" value="InterPro"/>
</dbReference>
<dbReference type="SUPFAM" id="SSF52540">
    <property type="entry name" value="P-loop containing nucleoside triphosphate hydrolases"/>
    <property type="match status" value="2"/>
</dbReference>
<dbReference type="Gene3D" id="3.30.479.30">
    <property type="entry name" value="Band 7 domain"/>
    <property type="match status" value="1"/>
</dbReference>
<evidence type="ECO:0000313" key="9">
    <source>
        <dbReference type="Proteomes" id="UP000823749"/>
    </source>
</evidence>
<dbReference type="FunFam" id="1.10.10.440:FF:000022">
    <property type="entry name" value="Pre-mRNA-processing protein 40A"/>
    <property type="match status" value="1"/>
</dbReference>
<sequence length="1429" mass="159707">MPKNSQGNGSNLQVNVQSLSRQLAQVLSNPEDEAAQELITLLRRVVAPPSVIGVDANGVVHEQVNPDDVPRQVPQQVYSNPTFESNLNMHNQPFLGPTALRSTVRPTSFYQNIPSAYETENISGYGQNVNFNHGQSPQNGLTGNHTVNNGSYAYSMAPNVPSNGNYANQTAQTLPNNGNNNGSYVQAMPNIGSGNGQRLYDPDNLILNFVIAKAMASLSRQLAQALSNPEDEAAQELITLLRRVVAPPSVIGVDANGVVHEQVNPDDMPRQVPQQVYSNPMFETNLNMHNQPFLGPTALRSTVRPTSFDQNIPSVYETGNVSGYGQNVNFSHGQSPQNGLTGNHTVNNGSYAYSMAPNVPSNGNYANQTAQTLPNNGNNNGSYVQAMPNIGSGNGQNMPFTQPWFCYLPMNSWASNFILESNHVVELVQGVIEGETRDLAASMTMEEIFKGTKEFKKELVDVPGHEYFSYLGQKTQMEAANQAREFIMTALAAKTVIFVTHQVEFLPAADMILVLKECLIVQAGKYDELLQAGTDFKALVSAHHEAIESMDIPNSSEDSDGSNPHDASIVFSKRCDSIGNNIVSLVKEVKEGLSAHKLATIKTAWLPSVLLADAYPLQFAYVCTQQMSFNQLLLSDAKSGEEIFRPKCADQFHTVEKGAGHEQGKVRIYQGEHPVEKSSRSEYIRDLEKEEEEEQKKIQKEQLKQTKRKNRDEFRKMMEEHVAAGVLTAKTHWRDYCMKVKDSTPYQAVALNTSGSTPKDLFEDIAEELEKQFWVESVLLAVGVPLCYLHYLLAVRCSGKIECTILVNNLGVCDELGIPYNRNKVHPAALATKKYGISKVDLFKACLTREWLVMKRNSFVDIFKTTQITLMSIIAFTVFLRTEMKSGQLMDGSKFYGALFFSLINVMFNGMAELHLPCMRLPVFFKQRDFLFFPAWAFALPIWLLRIPLSLMESGIWIILTYYTIGFAPAASRFFRQFLAFFGIHQMALSLFRFIAALGRTQVVASTLGTFALLVVFVFGGFIVAKDDIQPWMRWGYYIFPMMYGQNAIAMNEFLDKRWSTPNSDPRFPEPTVGKVLLKATEKKRSDHSPMGRSSPLIGVQHLQPHLLKDEECINMGVRNTPDNDNLDVKDIATGKRGMVLPFQPLSLAFDHVNYYVDMPAEMKSRGIEEARLQLLQDVSGAFRPGVLTALVGVTGAGKTTLMDVLAGRKTGGYIEGCISISSFPKNQATFARISGYCEQNDIHSPHVTVHESIVYSAWLCLAPDVNKETRKAGFVSFWKMRSVLHQVHANCVITFWSHGSKLLRCKCPICSQSISKLTPETSLTLSLDDEIVEALEKVQEYNRHFEGGVRCFILFLRQLLFYLRVIWAETNALLHNHPPMDAIQLSKLIYHRILWLWRMFYIGLYNPDKLMLNYAIARTIAVSSLDLH</sequence>
<evidence type="ECO:0000256" key="2">
    <source>
        <dbReference type="ARBA" id="ARBA00022692"/>
    </source>
</evidence>
<name>A0AAV6JJD6_9ERIC</name>
<organism evidence="8 9">
    <name type="scientific">Rhododendron griersonianum</name>
    <dbReference type="NCBI Taxonomy" id="479676"/>
    <lineage>
        <taxon>Eukaryota</taxon>
        <taxon>Viridiplantae</taxon>
        <taxon>Streptophyta</taxon>
        <taxon>Embryophyta</taxon>
        <taxon>Tracheophyta</taxon>
        <taxon>Spermatophyta</taxon>
        <taxon>Magnoliopsida</taxon>
        <taxon>eudicotyledons</taxon>
        <taxon>Gunneridae</taxon>
        <taxon>Pentapetalae</taxon>
        <taxon>asterids</taxon>
        <taxon>Ericales</taxon>
        <taxon>Ericaceae</taxon>
        <taxon>Ericoideae</taxon>
        <taxon>Rhodoreae</taxon>
        <taxon>Rhododendron</taxon>
    </lineage>
</organism>
<evidence type="ECO:0000256" key="3">
    <source>
        <dbReference type="ARBA" id="ARBA00022989"/>
    </source>
</evidence>
<dbReference type="Pfam" id="PF01846">
    <property type="entry name" value="FF"/>
    <property type="match status" value="1"/>
</dbReference>
<feature type="transmembrane region" description="Helical" evidence="6">
    <location>
        <begin position="895"/>
        <end position="918"/>
    </location>
</feature>
<evidence type="ECO:0000256" key="5">
    <source>
        <dbReference type="SAM" id="Coils"/>
    </source>
</evidence>
<keyword evidence="3 6" id="KW-1133">Transmembrane helix</keyword>
<dbReference type="InterPro" id="IPR013525">
    <property type="entry name" value="ABC2_TM"/>
</dbReference>
<dbReference type="PANTHER" id="PTHR48040:SF60">
    <property type="entry name" value="ABC TRANSPORTER DOMAIN-CONTAINING PROTEIN"/>
    <property type="match status" value="1"/>
</dbReference>
<evidence type="ECO:0000256" key="6">
    <source>
        <dbReference type="SAM" id="Phobius"/>
    </source>
</evidence>
<dbReference type="InterPro" id="IPR036517">
    <property type="entry name" value="FF_domain_sf"/>
</dbReference>
<feature type="transmembrane region" description="Helical" evidence="6">
    <location>
        <begin position="773"/>
        <end position="793"/>
    </location>
</feature>
<dbReference type="FunFam" id="3.40.50.300:FF:003489">
    <property type="entry name" value="ABC transporter G family member 39"/>
    <property type="match status" value="1"/>
</dbReference>
<dbReference type="SUPFAM" id="SSF81698">
    <property type="entry name" value="FF domain"/>
    <property type="match status" value="1"/>
</dbReference>
<proteinExistence type="predicted"/>
<dbReference type="InterPro" id="IPR027417">
    <property type="entry name" value="P-loop_NTPase"/>
</dbReference>
<feature type="domain" description="FF" evidence="7">
    <location>
        <begin position="707"/>
        <end position="768"/>
    </location>
</feature>
<feature type="transmembrane region" description="Helical" evidence="6">
    <location>
        <begin position="1004"/>
        <end position="1025"/>
    </location>
</feature>
<dbReference type="Gene3D" id="3.40.50.300">
    <property type="entry name" value="P-loop containing nucleotide triphosphate hydrolases"/>
    <property type="match status" value="2"/>
</dbReference>
<dbReference type="PANTHER" id="PTHR48040">
    <property type="entry name" value="PLEIOTROPIC DRUG RESISTANCE PROTEIN 1-LIKE ISOFORM X1"/>
    <property type="match status" value="1"/>
</dbReference>
<dbReference type="GO" id="GO:0005524">
    <property type="term" value="F:ATP binding"/>
    <property type="evidence" value="ECO:0007669"/>
    <property type="project" value="InterPro"/>
</dbReference>
<dbReference type="Proteomes" id="UP000823749">
    <property type="component" value="Chromosome 7"/>
</dbReference>
<evidence type="ECO:0000313" key="8">
    <source>
        <dbReference type="EMBL" id="KAG5540818.1"/>
    </source>
</evidence>
<dbReference type="PROSITE" id="PS51676">
    <property type="entry name" value="FF"/>
    <property type="match status" value="1"/>
</dbReference>